<dbReference type="InterPro" id="IPR000073">
    <property type="entry name" value="AB_hydrolase_1"/>
</dbReference>
<dbReference type="InterPro" id="IPR029058">
    <property type="entry name" value="AB_hydrolase_fold"/>
</dbReference>
<evidence type="ECO:0000313" key="3">
    <source>
        <dbReference type="EMBL" id="ERK59846.1"/>
    </source>
</evidence>
<evidence type="ECO:0000313" key="4">
    <source>
        <dbReference type="Proteomes" id="UP000017052"/>
    </source>
</evidence>
<dbReference type="GO" id="GO:0052689">
    <property type="term" value="F:carboxylic ester hydrolase activity"/>
    <property type="evidence" value="ECO:0007669"/>
    <property type="project" value="TreeGrafter"/>
</dbReference>
<gene>
    <name evidence="3" type="ORF">HMPREF0682_1711</name>
</gene>
<organism evidence="3 4">
    <name type="scientific">Propionibacterium acidifaciens F0233</name>
    <dbReference type="NCBI Taxonomy" id="553198"/>
    <lineage>
        <taxon>Bacteria</taxon>
        <taxon>Bacillati</taxon>
        <taxon>Actinomycetota</taxon>
        <taxon>Actinomycetes</taxon>
        <taxon>Propionibacteriales</taxon>
        <taxon>Propionibacteriaceae</taxon>
        <taxon>Propionibacterium</taxon>
    </lineage>
</organism>
<proteinExistence type="predicted"/>
<protein>
    <submittedName>
        <fullName evidence="3">Alpha/beta hydrolase family protein</fullName>
    </submittedName>
</protein>
<dbReference type="Gene3D" id="3.40.50.1820">
    <property type="entry name" value="alpha/beta hydrolase"/>
    <property type="match status" value="1"/>
</dbReference>
<name>U2QTJ4_9ACTN</name>
<sequence length="284" mass="30083">MSGAVGLHTATIGSGPVPVVLLHGLLGQGQNLSTAARGIADLATSLLVDVPNHGRSGRTEHVDYLELADVIAAELRARGAAERPVVLVGHSMGGKIAMCLTLRHPDLVAGLVVVDVSPVDHDGAESFGRIIDAMLALDLTRLRSRAEADEALASAIPDPTVRGFVLQNLRRTDDGPGWAWLGDPRLLRAELDVVCGFPDMAGAHWDGPVLWVAGADSDYVQDRHEPVMRALFPRVRLVRVRGAGHWVHADRPQVFIGLLRAFLAPWSAGAGTRPTRPGGGLSPA</sequence>
<accession>U2QTJ4</accession>
<dbReference type="OrthoDB" id="63519at2"/>
<dbReference type="AlphaFoldDB" id="U2QTJ4"/>
<dbReference type="SUPFAM" id="SSF53474">
    <property type="entry name" value="alpha/beta-Hydrolases"/>
    <property type="match status" value="1"/>
</dbReference>
<dbReference type="EMBL" id="ACVN02000108">
    <property type="protein sequence ID" value="ERK59846.1"/>
    <property type="molecule type" value="Genomic_DNA"/>
</dbReference>
<keyword evidence="1 3" id="KW-0378">Hydrolase</keyword>
<dbReference type="RefSeq" id="WP_021796973.1">
    <property type="nucleotide sequence ID" value="NZ_ACVN02000108.1"/>
</dbReference>
<reference evidence="3" key="1">
    <citation type="submission" date="2013-08" db="EMBL/GenBank/DDBJ databases">
        <authorList>
            <person name="Durkin A.S."/>
            <person name="Haft D.R."/>
            <person name="McCorrison J."/>
            <person name="Torralba M."/>
            <person name="Gillis M."/>
            <person name="Haft D.H."/>
            <person name="Methe B."/>
            <person name="Sutton G."/>
            <person name="Nelson K.E."/>
        </authorList>
    </citation>
    <scope>NUCLEOTIDE SEQUENCE [LARGE SCALE GENOMIC DNA]</scope>
    <source>
        <strain evidence="3">F0233</strain>
    </source>
</reference>
<comment type="caution">
    <text evidence="3">The sequence shown here is derived from an EMBL/GenBank/DDBJ whole genome shotgun (WGS) entry which is preliminary data.</text>
</comment>
<dbReference type="Proteomes" id="UP000017052">
    <property type="component" value="Unassembled WGS sequence"/>
</dbReference>
<dbReference type="GeneID" id="95358671"/>
<dbReference type="PANTHER" id="PTHR46118:SF4">
    <property type="entry name" value="PROTEIN ABHD11"/>
    <property type="match status" value="1"/>
</dbReference>
<evidence type="ECO:0000259" key="2">
    <source>
        <dbReference type="Pfam" id="PF00561"/>
    </source>
</evidence>
<dbReference type="Pfam" id="PF00561">
    <property type="entry name" value="Abhydrolase_1"/>
    <property type="match status" value="1"/>
</dbReference>
<dbReference type="PANTHER" id="PTHR46118">
    <property type="entry name" value="PROTEIN ABHD11"/>
    <property type="match status" value="1"/>
</dbReference>
<evidence type="ECO:0000256" key="1">
    <source>
        <dbReference type="ARBA" id="ARBA00022801"/>
    </source>
</evidence>
<feature type="domain" description="AB hydrolase-1" evidence="2">
    <location>
        <begin position="18"/>
        <end position="252"/>
    </location>
</feature>
<keyword evidence="4" id="KW-1185">Reference proteome</keyword>